<dbReference type="EMBL" id="JAWIIJ010000003">
    <property type="protein sequence ID" value="MDV2078149.1"/>
    <property type="molecule type" value="Genomic_DNA"/>
</dbReference>
<gene>
    <name evidence="1" type="ORF">RYS15_05610</name>
</gene>
<sequence>MRELKTQEVESIGGGVNPYLAFVAGAALSSQIGRMTNYVVDDIIAGFQAPIVRHPHQNGRAF</sequence>
<evidence type="ECO:0000313" key="2">
    <source>
        <dbReference type="Proteomes" id="UP001269819"/>
    </source>
</evidence>
<dbReference type="RefSeq" id="WP_316972978.1">
    <property type="nucleotide sequence ID" value="NZ_JAWIIJ010000003.1"/>
</dbReference>
<keyword evidence="2" id="KW-1185">Reference proteome</keyword>
<comment type="caution">
    <text evidence="1">The sequence shown here is derived from an EMBL/GenBank/DDBJ whole genome shotgun (WGS) entry which is preliminary data.</text>
</comment>
<organism evidence="1 2">
    <name type="scientific">Marinobacter xestospongiae</name>
    <dbReference type="NCBI Taxonomy" id="994319"/>
    <lineage>
        <taxon>Bacteria</taxon>
        <taxon>Pseudomonadati</taxon>
        <taxon>Pseudomonadota</taxon>
        <taxon>Gammaproteobacteria</taxon>
        <taxon>Pseudomonadales</taxon>
        <taxon>Marinobacteraceae</taxon>
        <taxon>Marinobacter</taxon>
    </lineage>
</organism>
<dbReference type="Proteomes" id="UP001269819">
    <property type="component" value="Unassembled WGS sequence"/>
</dbReference>
<evidence type="ECO:0008006" key="3">
    <source>
        <dbReference type="Google" id="ProtNLM"/>
    </source>
</evidence>
<evidence type="ECO:0000313" key="1">
    <source>
        <dbReference type="EMBL" id="MDV2078149.1"/>
    </source>
</evidence>
<protein>
    <recommendedName>
        <fullName evidence="3">Class IIb bacteriocin, lactobin A/cerein 7B family</fullName>
    </recommendedName>
</protein>
<accession>A0ABU3VV52</accession>
<name>A0ABU3VV52_9GAMM</name>
<reference evidence="1 2" key="1">
    <citation type="submission" date="2023-10" db="EMBL/GenBank/DDBJ databases">
        <title>Characteristics and mechanism of a salt-tolerant marine origin heterotrophic nitrifying- aerobic denitrifying bacteria Marinobacter xestospongiae HN1.</title>
        <authorList>
            <person name="Qi R."/>
        </authorList>
    </citation>
    <scope>NUCLEOTIDE SEQUENCE [LARGE SCALE GENOMIC DNA]</scope>
    <source>
        <strain evidence="1 2">HN1</strain>
    </source>
</reference>
<proteinExistence type="predicted"/>